<keyword evidence="3 5" id="KW-0371">Homeobox</keyword>
<dbReference type="Pfam" id="PF00046">
    <property type="entry name" value="Homeodomain"/>
    <property type="match status" value="1"/>
</dbReference>
<dbReference type="SMART" id="SM00352">
    <property type="entry name" value="POU"/>
    <property type="match status" value="1"/>
</dbReference>
<dbReference type="InterPro" id="IPR013847">
    <property type="entry name" value="POU"/>
</dbReference>
<proteinExistence type="predicted"/>
<evidence type="ECO:0000256" key="4">
    <source>
        <dbReference type="ARBA" id="ARBA00023242"/>
    </source>
</evidence>
<dbReference type="GO" id="GO:0000978">
    <property type="term" value="F:RNA polymerase II cis-regulatory region sequence-specific DNA binding"/>
    <property type="evidence" value="ECO:0007669"/>
    <property type="project" value="TreeGrafter"/>
</dbReference>
<dbReference type="Gene3D" id="1.10.10.60">
    <property type="entry name" value="Homeodomain-like"/>
    <property type="match status" value="1"/>
</dbReference>
<sequence length="352" mass="39890">MASLSDILLPWDHTQHTNSLFLTFKNADGCIVHVPVTTSNINALRNSSESFVIDKLNELMNEEFGHTVQEHGPHLYPGSTFFLDSNPRPRRKVHTQSQLISDAMTSLGKAKSPENEENTIDLTTKSSGEFVDLIELEKLSSVFLNRRIEMNLSQADVAQSLAKLYGVHRSATVISRFERMDLSLSNYLKVYPVLLKWLKDSGTAEGRDIIIRAIVDSYKENKNNSNNDNDASGGDVGDGDGDCDGDSDGDGDGADNHETTTLNDSKDNSSLLTESISGEFPKRQRRTNLPDNVKMELEKIYKKNQRISRYETKELSVKFNLDKKIIQNWFYNRRARDVTKLRKKMGKLKRRR</sequence>
<dbReference type="GO" id="GO:0005634">
    <property type="term" value="C:nucleus"/>
    <property type="evidence" value="ECO:0007669"/>
    <property type="project" value="UniProtKB-SubCell"/>
</dbReference>
<dbReference type="CDD" id="cd00086">
    <property type="entry name" value="homeodomain"/>
    <property type="match status" value="1"/>
</dbReference>
<evidence type="ECO:0000313" key="10">
    <source>
        <dbReference type="Proteomes" id="UP000050795"/>
    </source>
</evidence>
<feature type="DNA-binding region" description="Homeobox" evidence="5">
    <location>
        <begin position="282"/>
        <end position="341"/>
    </location>
</feature>
<keyword evidence="4 5" id="KW-0539">Nucleus</keyword>
<evidence type="ECO:0000259" key="9">
    <source>
        <dbReference type="PROSITE" id="PS51179"/>
    </source>
</evidence>
<organism evidence="10 11">
    <name type="scientific">Trichobilharzia regenti</name>
    <name type="common">Nasal bird schistosome</name>
    <dbReference type="NCBI Taxonomy" id="157069"/>
    <lineage>
        <taxon>Eukaryota</taxon>
        <taxon>Metazoa</taxon>
        <taxon>Spiralia</taxon>
        <taxon>Lophotrochozoa</taxon>
        <taxon>Platyhelminthes</taxon>
        <taxon>Trematoda</taxon>
        <taxon>Digenea</taxon>
        <taxon>Strigeidida</taxon>
        <taxon>Schistosomatoidea</taxon>
        <taxon>Schistosomatidae</taxon>
        <taxon>Trichobilharzia</taxon>
    </lineage>
</organism>
<evidence type="ECO:0000313" key="12">
    <source>
        <dbReference type="WBParaSite" id="TREG1_75170.6"/>
    </source>
</evidence>
<keyword evidence="2 5" id="KW-0238">DNA-binding</keyword>
<evidence type="ECO:0000256" key="5">
    <source>
        <dbReference type="PROSITE-ProRule" id="PRU00108"/>
    </source>
</evidence>
<evidence type="ECO:0000256" key="3">
    <source>
        <dbReference type="ARBA" id="ARBA00023155"/>
    </source>
</evidence>
<feature type="region of interest" description="Disordered" evidence="7">
    <location>
        <begin position="220"/>
        <end position="290"/>
    </location>
</feature>
<dbReference type="SUPFAM" id="SSF47413">
    <property type="entry name" value="lambda repressor-like DNA-binding domains"/>
    <property type="match status" value="1"/>
</dbReference>
<dbReference type="Pfam" id="PF00157">
    <property type="entry name" value="Pou"/>
    <property type="match status" value="1"/>
</dbReference>
<dbReference type="WBParaSite" id="TREG1_75170.5">
    <property type="protein sequence ID" value="TREG1_75170.5"/>
    <property type="gene ID" value="TREG1_75170"/>
</dbReference>
<evidence type="ECO:0000256" key="1">
    <source>
        <dbReference type="ARBA" id="ARBA00004123"/>
    </source>
</evidence>
<dbReference type="AlphaFoldDB" id="A0AA85K973"/>
<dbReference type="PANTHER" id="PTHR11636">
    <property type="entry name" value="POU DOMAIN"/>
    <property type="match status" value="1"/>
</dbReference>
<dbReference type="InterPro" id="IPR050255">
    <property type="entry name" value="POU_domain_TF"/>
</dbReference>
<dbReference type="Proteomes" id="UP000050795">
    <property type="component" value="Unassembled WGS sequence"/>
</dbReference>
<keyword evidence="10" id="KW-1185">Reference proteome</keyword>
<dbReference type="GO" id="GO:0000981">
    <property type="term" value="F:DNA-binding transcription factor activity, RNA polymerase II-specific"/>
    <property type="evidence" value="ECO:0007669"/>
    <property type="project" value="TreeGrafter"/>
</dbReference>
<comment type="subcellular location">
    <subcellularLocation>
        <location evidence="1 5 6">Nucleus</location>
    </subcellularLocation>
</comment>
<dbReference type="WBParaSite" id="TREG1_75170.8">
    <property type="protein sequence ID" value="TREG1_75170.8"/>
    <property type="gene ID" value="TREG1_75170"/>
</dbReference>
<name>A0AA85K973_TRIRE</name>
<dbReference type="SUPFAM" id="SSF46689">
    <property type="entry name" value="Homeodomain-like"/>
    <property type="match status" value="1"/>
</dbReference>
<dbReference type="PROSITE" id="PS51179">
    <property type="entry name" value="POU_3"/>
    <property type="match status" value="1"/>
</dbReference>
<dbReference type="Gene3D" id="1.10.260.40">
    <property type="entry name" value="lambda repressor-like DNA-binding domains"/>
    <property type="match status" value="1"/>
</dbReference>
<evidence type="ECO:0000256" key="7">
    <source>
        <dbReference type="SAM" id="MobiDB-lite"/>
    </source>
</evidence>
<feature type="domain" description="POU-specific" evidence="9">
    <location>
        <begin position="128"/>
        <end position="202"/>
    </location>
</feature>
<dbReference type="InterPro" id="IPR000327">
    <property type="entry name" value="POU_dom"/>
</dbReference>
<accession>A0AA85K973</accession>
<dbReference type="SMART" id="SM00389">
    <property type="entry name" value="HOX"/>
    <property type="match status" value="1"/>
</dbReference>
<reference evidence="10" key="1">
    <citation type="submission" date="2022-06" db="EMBL/GenBank/DDBJ databases">
        <authorList>
            <person name="Berger JAMES D."/>
            <person name="Berger JAMES D."/>
        </authorList>
    </citation>
    <scope>NUCLEOTIDE SEQUENCE [LARGE SCALE GENOMIC DNA]</scope>
</reference>
<dbReference type="PRINTS" id="PR00028">
    <property type="entry name" value="POUDOMAIN"/>
</dbReference>
<feature type="compositionally biased region" description="Low complexity" evidence="7">
    <location>
        <begin position="223"/>
        <end position="233"/>
    </location>
</feature>
<evidence type="ECO:0000259" key="8">
    <source>
        <dbReference type="PROSITE" id="PS50071"/>
    </source>
</evidence>
<reference evidence="11 12" key="2">
    <citation type="submission" date="2023-11" db="UniProtKB">
        <authorList>
            <consortium name="WormBaseParasite"/>
        </authorList>
    </citation>
    <scope>IDENTIFICATION</scope>
</reference>
<dbReference type="PROSITE" id="PS50071">
    <property type="entry name" value="HOMEOBOX_2"/>
    <property type="match status" value="1"/>
</dbReference>
<dbReference type="WBParaSite" id="TREG1_75170.6">
    <property type="protein sequence ID" value="TREG1_75170.6"/>
    <property type="gene ID" value="TREG1_75170"/>
</dbReference>
<dbReference type="InterPro" id="IPR009057">
    <property type="entry name" value="Homeodomain-like_sf"/>
</dbReference>
<feature type="compositionally biased region" description="Acidic residues" evidence="7">
    <location>
        <begin position="237"/>
        <end position="253"/>
    </location>
</feature>
<feature type="compositionally biased region" description="Polar residues" evidence="7">
    <location>
        <begin position="259"/>
        <end position="276"/>
    </location>
</feature>
<evidence type="ECO:0000256" key="6">
    <source>
        <dbReference type="RuleBase" id="RU000682"/>
    </source>
</evidence>
<dbReference type="InterPro" id="IPR010982">
    <property type="entry name" value="Lambda_DNA-bd_dom_sf"/>
</dbReference>
<evidence type="ECO:0000256" key="2">
    <source>
        <dbReference type="ARBA" id="ARBA00023125"/>
    </source>
</evidence>
<evidence type="ECO:0008006" key="13">
    <source>
        <dbReference type="Google" id="ProtNLM"/>
    </source>
</evidence>
<protein>
    <recommendedName>
        <fullName evidence="13">Homeobox domain-containing protein</fullName>
    </recommendedName>
</protein>
<feature type="domain" description="Homeobox" evidence="8">
    <location>
        <begin position="280"/>
        <end position="340"/>
    </location>
</feature>
<evidence type="ECO:0000313" key="11">
    <source>
        <dbReference type="WBParaSite" id="TREG1_75170.5"/>
    </source>
</evidence>
<dbReference type="InterPro" id="IPR001356">
    <property type="entry name" value="HD"/>
</dbReference>